<evidence type="ECO:0000256" key="6">
    <source>
        <dbReference type="HAMAP-Rule" id="MF_00267"/>
    </source>
</evidence>
<keyword evidence="11" id="KW-1185">Reference proteome</keyword>
<evidence type="ECO:0000259" key="9">
    <source>
        <dbReference type="Pfam" id="PF05209"/>
    </source>
</evidence>
<dbReference type="InterPro" id="IPR007874">
    <property type="entry name" value="MinC_N"/>
</dbReference>
<protein>
    <recommendedName>
        <fullName evidence="6">Probable septum site-determining protein MinC</fullName>
    </recommendedName>
</protein>
<evidence type="ECO:0000256" key="4">
    <source>
        <dbReference type="ARBA" id="ARBA00023306"/>
    </source>
</evidence>
<evidence type="ECO:0000259" key="8">
    <source>
        <dbReference type="Pfam" id="PF03775"/>
    </source>
</evidence>
<evidence type="ECO:0000256" key="2">
    <source>
        <dbReference type="ARBA" id="ARBA00022618"/>
    </source>
</evidence>
<feature type="compositionally biased region" description="Low complexity" evidence="7">
    <location>
        <begin position="128"/>
        <end position="144"/>
    </location>
</feature>
<accession>A0ABY4ATE7</accession>
<dbReference type="Gene3D" id="2.160.20.70">
    <property type="match status" value="1"/>
</dbReference>
<evidence type="ECO:0000256" key="5">
    <source>
        <dbReference type="ARBA" id="ARBA00025606"/>
    </source>
</evidence>
<dbReference type="InterPro" id="IPR036145">
    <property type="entry name" value="MinC_C_sf"/>
</dbReference>
<dbReference type="Gene3D" id="3.30.70.260">
    <property type="match status" value="1"/>
</dbReference>
<evidence type="ECO:0000313" key="10">
    <source>
        <dbReference type="EMBL" id="UOD51319.1"/>
    </source>
</evidence>
<name>A0ABY4ATE7_9BURK</name>
<dbReference type="RefSeq" id="WP_243479784.1">
    <property type="nucleotide sequence ID" value="NZ_CP063982.1"/>
</dbReference>
<keyword evidence="3 6" id="KW-0717">Septation</keyword>
<feature type="region of interest" description="Disordered" evidence="7">
    <location>
        <begin position="117"/>
        <end position="150"/>
    </location>
</feature>
<dbReference type="InterPro" id="IPR016098">
    <property type="entry name" value="CAP/MinC_C"/>
</dbReference>
<gene>
    <name evidence="6 10" type="primary">minC</name>
    <name evidence="10" type="ORF">DHf2319_05635</name>
</gene>
<feature type="domain" description="Septum formation inhibitor MinC N-terminal" evidence="9">
    <location>
        <begin position="8"/>
        <end position="75"/>
    </location>
</feature>
<keyword evidence="4 6" id="KW-0131">Cell cycle</keyword>
<proteinExistence type="inferred from homology"/>
<dbReference type="NCBIfam" id="TIGR01222">
    <property type="entry name" value="minC"/>
    <property type="match status" value="1"/>
</dbReference>
<evidence type="ECO:0000256" key="1">
    <source>
        <dbReference type="ARBA" id="ARBA00006291"/>
    </source>
</evidence>
<sequence length="263" mass="27196">MNTNTAALEFKSATLYALRAVLHSDHTETIIESLNQRMADAGSFFAGESVVIDASSLQTSPNWDDLLEAFSNHGLPVIGIVAAGDVAQSALEHGLANVELSNATQKTVSAPQAAVEVAEPVEKPTPVPKANTAAAEPAKDAAPVAAPPAPAGSPTMVIEGPLRSGQRVYARDADLVVMGVVSQGAEVIADGNIHVYGPLRGKAMAGARGDSQARIFTTSLDAELVAVAGVYRVIDSALPSILGKKPAMVFLKDQALRLEPLGD</sequence>
<feature type="domain" description="Septum formation inhibitor MinC C-terminal" evidence="8">
    <location>
        <begin position="157"/>
        <end position="258"/>
    </location>
</feature>
<dbReference type="SUPFAM" id="SSF63848">
    <property type="entry name" value="Cell-division inhibitor MinC, C-terminal domain"/>
    <property type="match status" value="1"/>
</dbReference>
<keyword evidence="2 6" id="KW-0132">Cell division</keyword>
<dbReference type="Pfam" id="PF03775">
    <property type="entry name" value="MinC_C"/>
    <property type="match status" value="1"/>
</dbReference>
<comment type="subunit">
    <text evidence="6">Interacts with MinD and FtsZ.</text>
</comment>
<dbReference type="HAMAP" id="MF_00267">
    <property type="entry name" value="MinC"/>
    <property type="match status" value="1"/>
</dbReference>
<evidence type="ECO:0000256" key="3">
    <source>
        <dbReference type="ARBA" id="ARBA00023210"/>
    </source>
</evidence>
<comment type="function">
    <text evidence="5 6">Cell division inhibitor that blocks the formation of polar Z ring septums. Rapidly oscillates between the poles of the cell to destabilize FtsZ filaments that have formed before they mature into polar Z rings. Prevents FtsZ polymerization.</text>
</comment>
<dbReference type="Proteomes" id="UP000831607">
    <property type="component" value="Chromosome"/>
</dbReference>
<dbReference type="InterPro" id="IPR005526">
    <property type="entry name" value="Septum_form_inhib_MinC_C"/>
</dbReference>
<organism evidence="10 11">
    <name type="scientific">Orrella daihaiensis</name>
    <dbReference type="NCBI Taxonomy" id="2782176"/>
    <lineage>
        <taxon>Bacteria</taxon>
        <taxon>Pseudomonadati</taxon>
        <taxon>Pseudomonadota</taxon>
        <taxon>Betaproteobacteria</taxon>
        <taxon>Burkholderiales</taxon>
        <taxon>Alcaligenaceae</taxon>
        <taxon>Orrella</taxon>
    </lineage>
</organism>
<reference evidence="10 11" key="1">
    <citation type="submission" date="2020-11" db="EMBL/GenBank/DDBJ databases">
        <title>Algicoccus daihaiensis sp.nov., isolated from Daihai Lake in Inner Mongolia.</title>
        <authorList>
            <person name="Kai J."/>
        </authorList>
    </citation>
    <scope>NUCLEOTIDE SEQUENCE [LARGE SCALE GENOMIC DNA]</scope>
    <source>
        <strain evidence="11">f23</strain>
    </source>
</reference>
<dbReference type="InterPro" id="IPR013033">
    <property type="entry name" value="MinC"/>
</dbReference>
<evidence type="ECO:0000256" key="7">
    <source>
        <dbReference type="SAM" id="MobiDB-lite"/>
    </source>
</evidence>
<dbReference type="PANTHER" id="PTHR34108">
    <property type="entry name" value="SEPTUM SITE-DETERMINING PROTEIN MINC"/>
    <property type="match status" value="1"/>
</dbReference>
<dbReference type="PANTHER" id="PTHR34108:SF1">
    <property type="entry name" value="SEPTUM SITE-DETERMINING PROTEIN MINC"/>
    <property type="match status" value="1"/>
</dbReference>
<dbReference type="Pfam" id="PF05209">
    <property type="entry name" value="MinC_N"/>
    <property type="match status" value="1"/>
</dbReference>
<evidence type="ECO:0000313" key="11">
    <source>
        <dbReference type="Proteomes" id="UP000831607"/>
    </source>
</evidence>
<dbReference type="EMBL" id="CP063982">
    <property type="protein sequence ID" value="UOD51319.1"/>
    <property type="molecule type" value="Genomic_DNA"/>
</dbReference>
<comment type="similarity">
    <text evidence="1 6">Belongs to the MinC family.</text>
</comment>